<evidence type="ECO:0000313" key="1">
    <source>
        <dbReference type="EMBL" id="KAJ5522986.1"/>
    </source>
</evidence>
<accession>A0AAD6G9L2</accession>
<dbReference type="EMBL" id="JAQIZZ010000010">
    <property type="protein sequence ID" value="KAJ5522986.1"/>
    <property type="molecule type" value="Genomic_DNA"/>
</dbReference>
<dbReference type="AlphaFoldDB" id="A0AAD6G9L2"/>
<sequence>MAVFPIVALSPKRHNSDRHQLINGTQRFALLGTSGHLVLPVGLLVVKAAGITAEGYAENRSFSELS</sequence>
<keyword evidence="2" id="KW-1185">Reference proteome</keyword>
<proteinExistence type="predicted"/>
<gene>
    <name evidence="1" type="ORF">N7494_013172</name>
</gene>
<name>A0AAD6G9L2_9EURO</name>
<dbReference type="Proteomes" id="UP001220324">
    <property type="component" value="Unassembled WGS sequence"/>
</dbReference>
<protein>
    <submittedName>
        <fullName evidence="1">Uncharacterized protein</fullName>
    </submittedName>
</protein>
<evidence type="ECO:0000313" key="2">
    <source>
        <dbReference type="Proteomes" id="UP001220324"/>
    </source>
</evidence>
<organism evidence="1 2">
    <name type="scientific">Penicillium frequentans</name>
    <dbReference type="NCBI Taxonomy" id="3151616"/>
    <lineage>
        <taxon>Eukaryota</taxon>
        <taxon>Fungi</taxon>
        <taxon>Dikarya</taxon>
        <taxon>Ascomycota</taxon>
        <taxon>Pezizomycotina</taxon>
        <taxon>Eurotiomycetes</taxon>
        <taxon>Eurotiomycetidae</taxon>
        <taxon>Eurotiales</taxon>
        <taxon>Aspergillaceae</taxon>
        <taxon>Penicillium</taxon>
    </lineage>
</organism>
<comment type="caution">
    <text evidence="1">The sequence shown here is derived from an EMBL/GenBank/DDBJ whole genome shotgun (WGS) entry which is preliminary data.</text>
</comment>
<reference evidence="1 2" key="1">
    <citation type="journal article" date="2023" name="IMA Fungus">
        <title>Comparative genomic study of the Penicillium genus elucidates a diverse pangenome and 15 lateral gene transfer events.</title>
        <authorList>
            <person name="Petersen C."/>
            <person name="Sorensen T."/>
            <person name="Nielsen M.R."/>
            <person name="Sondergaard T.E."/>
            <person name="Sorensen J.L."/>
            <person name="Fitzpatrick D.A."/>
            <person name="Frisvad J.C."/>
            <person name="Nielsen K.L."/>
        </authorList>
    </citation>
    <scope>NUCLEOTIDE SEQUENCE [LARGE SCALE GENOMIC DNA]</scope>
    <source>
        <strain evidence="1 2">IBT 35679</strain>
    </source>
</reference>